<proteinExistence type="predicted"/>
<keyword evidence="8" id="KW-0687">Ribonucleoprotein</keyword>
<reference evidence="8 9" key="1">
    <citation type="submission" date="2012-05" db="EMBL/GenBank/DDBJ databases">
        <authorList>
            <person name="Harkins D.M."/>
            <person name="Madupu R."/>
            <person name="Durkin A.S."/>
            <person name="Torralba M."/>
            <person name="Methe B."/>
            <person name="Sutton G.G."/>
            <person name="Nelson K.E."/>
        </authorList>
    </citation>
    <scope>NUCLEOTIDE SEQUENCE [LARGE SCALE GENOMIC DNA]</scope>
    <source>
        <strain evidence="8 9">F0490</strain>
    </source>
</reference>
<dbReference type="Pfam" id="PF05175">
    <property type="entry name" value="MTS"/>
    <property type="match status" value="1"/>
</dbReference>
<feature type="domain" description="Release factor glutamine methyltransferase N-terminal" evidence="7">
    <location>
        <begin position="2"/>
        <end position="66"/>
    </location>
</feature>
<dbReference type="Pfam" id="PF17827">
    <property type="entry name" value="PrmC_N"/>
    <property type="match status" value="1"/>
</dbReference>
<comment type="catalytic activity">
    <reaction evidence="5">
        <text>L-glutaminyl-[peptide chain release factor] + S-adenosyl-L-methionine = N(5)-methyl-L-glutaminyl-[peptide chain release factor] + S-adenosyl-L-homocysteine + H(+)</text>
        <dbReference type="Rhea" id="RHEA:42896"/>
        <dbReference type="Rhea" id="RHEA-COMP:10271"/>
        <dbReference type="Rhea" id="RHEA-COMP:10272"/>
        <dbReference type="ChEBI" id="CHEBI:15378"/>
        <dbReference type="ChEBI" id="CHEBI:30011"/>
        <dbReference type="ChEBI" id="CHEBI:57856"/>
        <dbReference type="ChEBI" id="CHEBI:59789"/>
        <dbReference type="ChEBI" id="CHEBI:61891"/>
        <dbReference type="EC" id="2.1.1.297"/>
    </reaction>
</comment>
<dbReference type="GO" id="GO:0032259">
    <property type="term" value="P:methylation"/>
    <property type="evidence" value="ECO:0007669"/>
    <property type="project" value="UniProtKB-KW"/>
</dbReference>
<evidence type="ECO:0000256" key="3">
    <source>
        <dbReference type="ARBA" id="ARBA00022679"/>
    </source>
</evidence>
<dbReference type="NCBIfam" id="TIGR00536">
    <property type="entry name" value="hemK_fam"/>
    <property type="match status" value="1"/>
</dbReference>
<dbReference type="InterPro" id="IPR029063">
    <property type="entry name" value="SAM-dependent_MTases_sf"/>
</dbReference>
<dbReference type="GO" id="GO:0003676">
    <property type="term" value="F:nucleic acid binding"/>
    <property type="evidence" value="ECO:0007669"/>
    <property type="project" value="InterPro"/>
</dbReference>
<protein>
    <recommendedName>
        <fullName evidence="1">peptide chain release factor N(5)-glutamine methyltransferase</fullName>
        <ecNumber evidence="1">2.1.1.297</ecNumber>
    </recommendedName>
</protein>
<organism evidence="8 9">
    <name type="scientific">Schaalia georgiae F0490</name>
    <dbReference type="NCBI Taxonomy" id="1125717"/>
    <lineage>
        <taxon>Bacteria</taxon>
        <taxon>Bacillati</taxon>
        <taxon>Actinomycetota</taxon>
        <taxon>Actinomycetes</taxon>
        <taxon>Actinomycetales</taxon>
        <taxon>Actinomycetaceae</taxon>
        <taxon>Schaalia</taxon>
    </lineage>
</organism>
<dbReference type="InterPro" id="IPR050320">
    <property type="entry name" value="N5-glutamine_MTase"/>
</dbReference>
<keyword evidence="2 8" id="KW-0489">Methyltransferase</keyword>
<dbReference type="EC" id="2.1.1.297" evidence="1"/>
<dbReference type="InterPro" id="IPR040758">
    <property type="entry name" value="PrmC_N"/>
</dbReference>
<evidence type="ECO:0000259" key="7">
    <source>
        <dbReference type="Pfam" id="PF17827"/>
    </source>
</evidence>
<keyword evidence="4" id="KW-0949">S-adenosyl-L-methionine</keyword>
<dbReference type="InterPro" id="IPR002052">
    <property type="entry name" value="DNA_methylase_N6_adenine_CS"/>
</dbReference>
<dbReference type="PANTHER" id="PTHR18895">
    <property type="entry name" value="HEMK METHYLTRANSFERASE"/>
    <property type="match status" value="1"/>
</dbReference>
<evidence type="ECO:0000313" key="8">
    <source>
        <dbReference type="EMBL" id="EJF46819.1"/>
    </source>
</evidence>
<dbReference type="InterPro" id="IPR007848">
    <property type="entry name" value="Small_mtfrase_dom"/>
</dbReference>
<dbReference type="PROSITE" id="PS00092">
    <property type="entry name" value="N6_MTASE"/>
    <property type="match status" value="1"/>
</dbReference>
<keyword evidence="8" id="KW-0689">Ribosomal protein</keyword>
<evidence type="ECO:0000313" key="9">
    <source>
        <dbReference type="Proteomes" id="UP000004578"/>
    </source>
</evidence>
<evidence type="ECO:0000256" key="5">
    <source>
        <dbReference type="ARBA" id="ARBA00048391"/>
    </source>
</evidence>
<keyword evidence="3 8" id="KW-0808">Transferase</keyword>
<evidence type="ECO:0000256" key="2">
    <source>
        <dbReference type="ARBA" id="ARBA00022603"/>
    </source>
</evidence>
<dbReference type="Proteomes" id="UP000004578">
    <property type="component" value="Unassembled WGS sequence"/>
</dbReference>
<dbReference type="GO" id="GO:0102559">
    <property type="term" value="F:peptide chain release factor N(5)-glutamine methyltransferase activity"/>
    <property type="evidence" value="ECO:0007669"/>
    <property type="project" value="UniProtKB-EC"/>
</dbReference>
<name>J0NI95_9ACTO</name>
<dbReference type="CDD" id="cd02440">
    <property type="entry name" value="AdoMet_MTases"/>
    <property type="match status" value="1"/>
</dbReference>
<dbReference type="PATRIC" id="fig|1125717.3.peg.762"/>
<gene>
    <name evidence="8" type="ORF">HMPREF1317_0959</name>
</gene>
<keyword evidence="9" id="KW-1185">Reference proteome</keyword>
<evidence type="ECO:0000259" key="6">
    <source>
        <dbReference type="Pfam" id="PF05175"/>
    </source>
</evidence>
<dbReference type="Gene3D" id="3.40.50.150">
    <property type="entry name" value="Vaccinia Virus protein VP39"/>
    <property type="match status" value="1"/>
</dbReference>
<dbReference type="Gene3D" id="1.10.8.10">
    <property type="entry name" value="DNA helicase RuvA subunit, C-terminal domain"/>
    <property type="match status" value="1"/>
</dbReference>
<dbReference type="InterPro" id="IPR004556">
    <property type="entry name" value="HemK-like"/>
</dbReference>
<evidence type="ECO:0000256" key="1">
    <source>
        <dbReference type="ARBA" id="ARBA00012771"/>
    </source>
</evidence>
<accession>J0NI95</accession>
<sequence>MDWAARELSAAGVDSPAAEARALVEWACGADSLWSAPPLLAPDDVERLRGAVSARARRVPLQHITGRMHFRALALQAAPGVFVVRPETECVAQAAIDRARLAVGRRGSATVVDLCSGSGAIAIAVATEVPGCRVWAVEADEAAARLAASNIASLAPGRVELLLADATDGATLAHLDGSADVVVSNPPYVPADEMPDQPEALADPAGALYGGSPDGTAVPRLVARRALGLLAPGGALVMEHSPSQSAAMRRAAGSLGYCGASTHRDLAGRDRYLVAERPGVTQ</sequence>
<dbReference type="SUPFAM" id="SSF53335">
    <property type="entry name" value="S-adenosyl-L-methionine-dependent methyltransferases"/>
    <property type="match status" value="1"/>
</dbReference>
<dbReference type="EMBL" id="AKFS01000114">
    <property type="protein sequence ID" value="EJF46819.1"/>
    <property type="molecule type" value="Genomic_DNA"/>
</dbReference>
<evidence type="ECO:0000256" key="4">
    <source>
        <dbReference type="ARBA" id="ARBA00022691"/>
    </source>
</evidence>
<dbReference type="PANTHER" id="PTHR18895:SF74">
    <property type="entry name" value="MTRF1L RELEASE FACTOR GLUTAMINE METHYLTRANSFERASE"/>
    <property type="match status" value="1"/>
</dbReference>
<dbReference type="GO" id="GO:0005840">
    <property type="term" value="C:ribosome"/>
    <property type="evidence" value="ECO:0007669"/>
    <property type="project" value="UniProtKB-KW"/>
</dbReference>
<comment type="caution">
    <text evidence="8">The sequence shown here is derived from an EMBL/GenBank/DDBJ whole genome shotgun (WGS) entry which is preliminary data.</text>
</comment>
<dbReference type="AlphaFoldDB" id="J0NI95"/>
<feature type="domain" description="Methyltransferase small" evidence="6">
    <location>
        <begin position="108"/>
        <end position="189"/>
    </location>
</feature>